<feature type="compositionally biased region" description="Acidic residues" evidence="3">
    <location>
        <begin position="170"/>
        <end position="201"/>
    </location>
</feature>
<feature type="region of interest" description="Disordered" evidence="3">
    <location>
        <begin position="62"/>
        <end position="201"/>
    </location>
</feature>
<gene>
    <name evidence="5" type="ORF">ENL21_08225</name>
</gene>
<proteinExistence type="predicted"/>
<feature type="compositionally biased region" description="Acidic residues" evidence="3">
    <location>
        <begin position="133"/>
        <end position="162"/>
    </location>
</feature>
<dbReference type="EMBL" id="DRTD01000607">
    <property type="protein sequence ID" value="HHE55754.1"/>
    <property type="molecule type" value="Genomic_DNA"/>
</dbReference>
<sequence length="349" mass="38994">MEKFYIRSADLEQKIHSVKLPYLAWKVLFLLGEKQTIESLADILGENEPDVAGAIRVLSENGLIQEEGAPQEVGETPSTEELQSEEAAPAEAAEPESQPEEETPSLEEKSAEEETQPAAEEELLKEAETLPELTEEEEMIAEEEAEEEESFVEESELEEEDEFKGIGDFDLPEVEEESELESQSPEVEDQEPEIEIPQVEEETEKLDIDFDNVEEPVVEEKVVEEKKERLGAPTILVIDDSIVIRKMVELALEGENYILESATSGKEGLNKLDELKPDVVILDLMLPDINGIDLLKTIKASLAIPVIMLSGKDSPQMIEKAKAEGADAFLPKPFRDEDLVKTIHELVQN</sequence>
<feature type="domain" description="Response regulatory" evidence="4">
    <location>
        <begin position="234"/>
        <end position="347"/>
    </location>
</feature>
<dbReference type="PANTHER" id="PTHR44591">
    <property type="entry name" value="STRESS RESPONSE REGULATOR PROTEIN 1"/>
    <property type="match status" value="1"/>
</dbReference>
<dbReference type="Gene3D" id="3.40.50.2300">
    <property type="match status" value="1"/>
</dbReference>
<dbReference type="CDD" id="cd00156">
    <property type="entry name" value="REC"/>
    <property type="match status" value="1"/>
</dbReference>
<feature type="compositionally biased region" description="Acidic residues" evidence="3">
    <location>
        <begin position="93"/>
        <end position="121"/>
    </location>
</feature>
<evidence type="ECO:0000259" key="4">
    <source>
        <dbReference type="PROSITE" id="PS50110"/>
    </source>
</evidence>
<accession>A0A7V5H4K4</accession>
<dbReference type="InterPro" id="IPR001789">
    <property type="entry name" value="Sig_transdc_resp-reg_receiver"/>
</dbReference>
<dbReference type="SMART" id="SM00448">
    <property type="entry name" value="REC"/>
    <property type="match status" value="1"/>
</dbReference>
<dbReference type="SUPFAM" id="SSF52172">
    <property type="entry name" value="CheY-like"/>
    <property type="match status" value="1"/>
</dbReference>
<dbReference type="Pfam" id="PF00072">
    <property type="entry name" value="Response_reg"/>
    <property type="match status" value="1"/>
</dbReference>
<dbReference type="PANTHER" id="PTHR44591:SF3">
    <property type="entry name" value="RESPONSE REGULATORY DOMAIN-CONTAINING PROTEIN"/>
    <property type="match status" value="1"/>
</dbReference>
<comment type="caution">
    <text evidence="5">The sequence shown here is derived from an EMBL/GenBank/DDBJ whole genome shotgun (WGS) entry which is preliminary data.</text>
</comment>
<dbReference type="InterPro" id="IPR011006">
    <property type="entry name" value="CheY-like_superfamily"/>
</dbReference>
<evidence type="ECO:0000313" key="5">
    <source>
        <dbReference type="EMBL" id="HHE55754.1"/>
    </source>
</evidence>
<dbReference type="GO" id="GO:0000160">
    <property type="term" value="P:phosphorelay signal transduction system"/>
    <property type="evidence" value="ECO:0007669"/>
    <property type="project" value="InterPro"/>
</dbReference>
<dbReference type="InterPro" id="IPR050595">
    <property type="entry name" value="Bact_response_regulator"/>
</dbReference>
<name>A0A7V5H4K4_CALAY</name>
<evidence type="ECO:0000256" key="2">
    <source>
        <dbReference type="PROSITE-ProRule" id="PRU00169"/>
    </source>
</evidence>
<organism evidence="5">
    <name type="scientific">Caldithrix abyssi</name>
    <dbReference type="NCBI Taxonomy" id="187145"/>
    <lineage>
        <taxon>Bacteria</taxon>
        <taxon>Pseudomonadati</taxon>
        <taxon>Calditrichota</taxon>
        <taxon>Calditrichia</taxon>
        <taxon>Calditrichales</taxon>
        <taxon>Calditrichaceae</taxon>
        <taxon>Caldithrix</taxon>
    </lineage>
</organism>
<dbReference type="AlphaFoldDB" id="A0A7V5H4K4"/>
<protein>
    <submittedName>
        <fullName evidence="5">Response regulator</fullName>
    </submittedName>
</protein>
<feature type="modified residue" description="4-aspartylphosphate" evidence="2">
    <location>
        <position position="283"/>
    </location>
</feature>
<dbReference type="PROSITE" id="PS50110">
    <property type="entry name" value="RESPONSE_REGULATORY"/>
    <property type="match status" value="1"/>
</dbReference>
<evidence type="ECO:0000256" key="3">
    <source>
        <dbReference type="SAM" id="MobiDB-lite"/>
    </source>
</evidence>
<keyword evidence="1 2" id="KW-0597">Phosphoprotein</keyword>
<evidence type="ECO:0000256" key="1">
    <source>
        <dbReference type="ARBA" id="ARBA00022553"/>
    </source>
</evidence>
<dbReference type="Proteomes" id="UP000886111">
    <property type="component" value="Unassembled WGS sequence"/>
</dbReference>
<reference evidence="5" key="1">
    <citation type="journal article" date="2020" name="mSystems">
        <title>Genome- and Community-Level Interaction Insights into Carbon Utilization and Element Cycling Functions of Hydrothermarchaeota in Hydrothermal Sediment.</title>
        <authorList>
            <person name="Zhou Z."/>
            <person name="Liu Y."/>
            <person name="Xu W."/>
            <person name="Pan J."/>
            <person name="Luo Z.H."/>
            <person name="Li M."/>
        </authorList>
    </citation>
    <scope>NUCLEOTIDE SEQUENCE [LARGE SCALE GENOMIC DNA]</scope>
    <source>
        <strain evidence="5">HyVt-76</strain>
    </source>
</reference>